<keyword evidence="1" id="KW-1133">Transmembrane helix</keyword>
<keyword evidence="1" id="KW-0812">Transmembrane</keyword>
<protein>
    <recommendedName>
        <fullName evidence="4">DUF3098 domain-containing protein</fullName>
    </recommendedName>
</protein>
<dbReference type="EMBL" id="LOHG01000010">
    <property type="protein sequence ID" value="MCI8211182.1"/>
    <property type="molecule type" value="Genomic_DNA"/>
</dbReference>
<gene>
    <name evidence="2" type="ORF">AUC61_16775</name>
</gene>
<dbReference type="Proteomes" id="UP001320513">
    <property type="component" value="Unassembled WGS sequence"/>
</dbReference>
<dbReference type="RefSeq" id="WP_243247334.1">
    <property type="nucleotide sequence ID" value="NZ_LOHG01000010.1"/>
</dbReference>
<comment type="caution">
    <text evidence="2">The sequence shown here is derived from an EMBL/GenBank/DDBJ whole genome shotgun (WGS) entry which is preliminary data.</text>
</comment>
<proteinExistence type="predicted"/>
<organism evidence="2 3">
    <name type="scientific">Pseudomonas maioricensis</name>
    <dbReference type="NCBI Taxonomy" id="1766623"/>
    <lineage>
        <taxon>Bacteria</taxon>
        <taxon>Pseudomonadati</taxon>
        <taxon>Pseudomonadota</taxon>
        <taxon>Gammaproteobacteria</taxon>
        <taxon>Pseudomonadales</taxon>
        <taxon>Pseudomonadaceae</taxon>
        <taxon>Pseudomonas</taxon>
    </lineage>
</organism>
<evidence type="ECO:0000313" key="2">
    <source>
        <dbReference type="EMBL" id="MCI8211182.1"/>
    </source>
</evidence>
<accession>A0ABS9ZL50</accession>
<name>A0ABS9ZL50_9PSED</name>
<sequence length="72" mass="8127">MAEWERNRGTKRTQNWALLIGLLIIGFFIDGPWPDSDSSNRKRVFSPGFISLCVIVATLELVILNGMYGEGR</sequence>
<keyword evidence="3" id="KW-1185">Reference proteome</keyword>
<reference evidence="2 3" key="1">
    <citation type="submission" date="2015-12" db="EMBL/GenBank/DDBJ databases">
        <title>Phylogenomics in the description of a new species in the Pseudomonas syringae group.</title>
        <authorList>
            <person name="Busquets A."/>
            <person name="Gomila M."/>
            <person name="Beiki F."/>
            <person name="Rahimian H."/>
            <person name="Mulet M."/>
            <person name="Sanchez D."/>
            <person name="Garcia-Valdes E."/>
            <person name="Lalucat J."/>
        </authorList>
    </citation>
    <scope>NUCLEOTIDE SEQUENCE [LARGE SCALE GENOMIC DNA]</scope>
    <source>
        <strain evidence="2 3">S25</strain>
    </source>
</reference>
<feature type="transmembrane region" description="Helical" evidence="1">
    <location>
        <begin position="45"/>
        <end position="68"/>
    </location>
</feature>
<evidence type="ECO:0008006" key="4">
    <source>
        <dbReference type="Google" id="ProtNLM"/>
    </source>
</evidence>
<evidence type="ECO:0000313" key="3">
    <source>
        <dbReference type="Proteomes" id="UP001320513"/>
    </source>
</evidence>
<feature type="transmembrane region" description="Helical" evidence="1">
    <location>
        <begin position="16"/>
        <end position="33"/>
    </location>
</feature>
<keyword evidence="1" id="KW-0472">Membrane</keyword>
<evidence type="ECO:0000256" key="1">
    <source>
        <dbReference type="SAM" id="Phobius"/>
    </source>
</evidence>